<name>A0A5C3P3A9_9APHY</name>
<gene>
    <name evidence="1" type="ORF">K466DRAFT_589160</name>
</gene>
<dbReference type="SUPFAM" id="SSF52777">
    <property type="entry name" value="CoA-dependent acyltransferases"/>
    <property type="match status" value="2"/>
</dbReference>
<proteinExistence type="predicted"/>
<dbReference type="InterPro" id="IPR023213">
    <property type="entry name" value="CAT-like_dom_sf"/>
</dbReference>
<protein>
    <recommendedName>
        <fullName evidence="3">Alcohol acetyltransferase</fullName>
    </recommendedName>
</protein>
<dbReference type="PANTHER" id="PTHR28037">
    <property type="entry name" value="ALCOHOL O-ACETYLTRANSFERASE 1-RELATED"/>
    <property type="match status" value="1"/>
</dbReference>
<dbReference type="InterPro" id="IPR052058">
    <property type="entry name" value="Alcohol_O-acetyltransferase"/>
</dbReference>
<dbReference type="GO" id="GO:0008080">
    <property type="term" value="F:N-acetyltransferase activity"/>
    <property type="evidence" value="ECO:0007669"/>
    <property type="project" value="TreeGrafter"/>
</dbReference>
<dbReference type="Gene3D" id="3.30.559.10">
    <property type="entry name" value="Chloramphenicol acetyltransferase-like domain"/>
    <property type="match status" value="1"/>
</dbReference>
<dbReference type="Proteomes" id="UP000308197">
    <property type="component" value="Unassembled WGS sequence"/>
</dbReference>
<dbReference type="EMBL" id="ML211339">
    <property type="protein sequence ID" value="TFK84136.1"/>
    <property type="molecule type" value="Genomic_DNA"/>
</dbReference>
<organism evidence="1 2">
    <name type="scientific">Polyporus arcularius HHB13444</name>
    <dbReference type="NCBI Taxonomy" id="1314778"/>
    <lineage>
        <taxon>Eukaryota</taxon>
        <taxon>Fungi</taxon>
        <taxon>Dikarya</taxon>
        <taxon>Basidiomycota</taxon>
        <taxon>Agaricomycotina</taxon>
        <taxon>Agaricomycetes</taxon>
        <taxon>Polyporales</taxon>
        <taxon>Polyporaceae</taxon>
        <taxon>Polyporus</taxon>
    </lineage>
</organism>
<dbReference type="Pfam" id="PF07247">
    <property type="entry name" value="AATase"/>
    <property type="match status" value="1"/>
</dbReference>
<dbReference type="AlphaFoldDB" id="A0A5C3P3A9"/>
<evidence type="ECO:0008006" key="3">
    <source>
        <dbReference type="Google" id="ProtNLM"/>
    </source>
</evidence>
<evidence type="ECO:0000313" key="1">
    <source>
        <dbReference type="EMBL" id="TFK84136.1"/>
    </source>
</evidence>
<dbReference type="PANTHER" id="PTHR28037:SF1">
    <property type="entry name" value="ALCOHOL O-ACETYLTRANSFERASE 1-RELATED"/>
    <property type="match status" value="1"/>
</dbReference>
<dbReference type="FunCoup" id="A0A5C3P3A9">
    <property type="interactions" value="1"/>
</dbReference>
<dbReference type="STRING" id="1314778.A0A5C3P3A9"/>
<dbReference type="InterPro" id="IPR010828">
    <property type="entry name" value="Atf2/Sli1-like"/>
</dbReference>
<evidence type="ECO:0000313" key="2">
    <source>
        <dbReference type="Proteomes" id="UP000308197"/>
    </source>
</evidence>
<reference evidence="1 2" key="1">
    <citation type="journal article" date="2019" name="Nat. Ecol. Evol.">
        <title>Megaphylogeny resolves global patterns of mushroom evolution.</title>
        <authorList>
            <person name="Varga T."/>
            <person name="Krizsan K."/>
            <person name="Foldi C."/>
            <person name="Dima B."/>
            <person name="Sanchez-Garcia M."/>
            <person name="Sanchez-Ramirez S."/>
            <person name="Szollosi G.J."/>
            <person name="Szarkandi J.G."/>
            <person name="Papp V."/>
            <person name="Albert L."/>
            <person name="Andreopoulos W."/>
            <person name="Angelini C."/>
            <person name="Antonin V."/>
            <person name="Barry K.W."/>
            <person name="Bougher N.L."/>
            <person name="Buchanan P."/>
            <person name="Buyck B."/>
            <person name="Bense V."/>
            <person name="Catcheside P."/>
            <person name="Chovatia M."/>
            <person name="Cooper J."/>
            <person name="Damon W."/>
            <person name="Desjardin D."/>
            <person name="Finy P."/>
            <person name="Geml J."/>
            <person name="Haridas S."/>
            <person name="Hughes K."/>
            <person name="Justo A."/>
            <person name="Karasinski D."/>
            <person name="Kautmanova I."/>
            <person name="Kiss B."/>
            <person name="Kocsube S."/>
            <person name="Kotiranta H."/>
            <person name="LaButti K.M."/>
            <person name="Lechner B.E."/>
            <person name="Liimatainen K."/>
            <person name="Lipzen A."/>
            <person name="Lukacs Z."/>
            <person name="Mihaltcheva S."/>
            <person name="Morgado L.N."/>
            <person name="Niskanen T."/>
            <person name="Noordeloos M.E."/>
            <person name="Ohm R.A."/>
            <person name="Ortiz-Santana B."/>
            <person name="Ovrebo C."/>
            <person name="Racz N."/>
            <person name="Riley R."/>
            <person name="Savchenko A."/>
            <person name="Shiryaev A."/>
            <person name="Soop K."/>
            <person name="Spirin V."/>
            <person name="Szebenyi C."/>
            <person name="Tomsovsky M."/>
            <person name="Tulloss R.E."/>
            <person name="Uehling J."/>
            <person name="Grigoriev I.V."/>
            <person name="Vagvolgyi C."/>
            <person name="Papp T."/>
            <person name="Martin F.M."/>
            <person name="Miettinen O."/>
            <person name="Hibbett D.S."/>
            <person name="Nagy L.G."/>
        </authorList>
    </citation>
    <scope>NUCLEOTIDE SEQUENCE [LARGE SCALE GENOMIC DNA]</scope>
    <source>
        <strain evidence="1 2">HHB13444</strain>
    </source>
</reference>
<dbReference type="InParanoid" id="A0A5C3P3A9"/>
<keyword evidence="2" id="KW-1185">Reference proteome</keyword>
<accession>A0A5C3P3A9</accession>
<sequence length="474" mass="52339">MTDTEETQEKAVEQQDASTLGRVLRKAGRFEHYFNARSRLNLTGYVTVCARYAHTSGDPLTKSLLFAALEEVIRKNVALAARFSPGSPEGVWVALPLVDLNRVVKFVDQDSASLPTLLEELFAQQLEFLEDMPLWRLVVLRDGMVVFAYDHTLGDGQSGLAFHHNLLASLRSIHDPPSDHSGFVSSLPQDAVLTPALEDATDVTVPFFMIVRELFKILFPFLDRKKGKAWAGYPVQDPPTLVTTVRLLEYTPEQASTLIKLSRDHKATLTSTMHTLALIVLSRLLDAQPENKKFKYVRSAIPMSLRRITGTPSSAICNQVSALSTYHSLFRPAPATISTDTFSWDRASALTAALRQELPHSPRLIGMFKFVFGKYDEFCLGKLGKERGVGLELSNLGAFPEPPAKEGEETRWRIQEMFFVQSDATLGAALKVNPVGTAAGGLGISVTWGKGAVDDELAEEFVKAFDEGLRTLAQ</sequence>